<dbReference type="InterPro" id="IPR034116">
    <property type="entry name" value="AGE_dom"/>
</dbReference>
<dbReference type="PANTHER" id="PTHR15108">
    <property type="entry name" value="N-ACYLGLUCOSAMINE-2-EPIMERASE"/>
    <property type="match status" value="1"/>
</dbReference>
<evidence type="ECO:0000256" key="2">
    <source>
        <dbReference type="ARBA" id="ARBA00023235"/>
    </source>
</evidence>
<evidence type="ECO:0000256" key="1">
    <source>
        <dbReference type="ARBA" id="ARBA00008558"/>
    </source>
</evidence>
<organism evidence="3 4">
    <name type="scientific">Agaribacter marinus</name>
    <dbReference type="NCBI Taxonomy" id="1431249"/>
    <lineage>
        <taxon>Bacteria</taxon>
        <taxon>Pseudomonadati</taxon>
        <taxon>Pseudomonadota</taxon>
        <taxon>Gammaproteobacteria</taxon>
        <taxon>Alteromonadales</taxon>
        <taxon>Alteromonadaceae</taxon>
        <taxon>Agaribacter</taxon>
    </lineage>
</organism>
<protein>
    <submittedName>
        <fullName evidence="3">N-acylglucosamine 2-epimerase</fullName>
    </submittedName>
</protein>
<dbReference type="CDD" id="cd00249">
    <property type="entry name" value="AGE"/>
    <property type="match status" value="1"/>
</dbReference>
<reference evidence="3" key="2">
    <citation type="submission" date="2023-01" db="EMBL/GenBank/DDBJ databases">
        <title>Draft genome sequence of Agaribacter marinus strain NBRC 110023.</title>
        <authorList>
            <person name="Sun Q."/>
            <person name="Mori K."/>
        </authorList>
    </citation>
    <scope>NUCLEOTIDE SEQUENCE</scope>
    <source>
        <strain evidence="3">NBRC 110023</strain>
    </source>
</reference>
<dbReference type="Proteomes" id="UP001156601">
    <property type="component" value="Unassembled WGS sequence"/>
</dbReference>
<dbReference type="Gene3D" id="1.50.10.10">
    <property type="match status" value="1"/>
</dbReference>
<sequence length="404" mass="46741">MLNMPAFTEKQFVTDHIKSILAFYDAKVDDESGGYFQNYKDDGSIFNPEFKQLVSSTRIVVNYAVAFKLFGKEEYKARAVRGIRFVEDIHWQPEQNAYAWTLHNNQAQDMTQQAYGYAFVLLAYAALHKYQILDCRDNMQTVFAQLETSFWQTDYGLYADEISADGVLSDYRGQNANMHLCEAMLMAYEASGDIQYLDKAETIANNICFRQAELTNGLVWEHYTKTFLPDWEYNKDDPKNLYRPWGFQPGHQTEWTKLLLSLHRHRPSAKYENKAIELFDIAYGTAWDNEYGGLVYGFSPDGKWCDEDKYFWVQAESIAAAAMIYELTGNNDYLDAYQALWAYCWKHMIDHEYGAWFRLLTRENGKTSDEKSSAGAKCDYHSLCACAEVLRVIGDNEKLSPFAK</sequence>
<accession>A0AA37SYA5</accession>
<dbReference type="SUPFAM" id="SSF48208">
    <property type="entry name" value="Six-hairpin glycosidases"/>
    <property type="match status" value="1"/>
</dbReference>
<name>A0AA37SYA5_9ALTE</name>
<dbReference type="EMBL" id="BSOT01000005">
    <property type="protein sequence ID" value="GLR70410.1"/>
    <property type="molecule type" value="Genomic_DNA"/>
</dbReference>
<proteinExistence type="inferred from homology"/>
<comment type="similarity">
    <text evidence="1">Belongs to the N-acylglucosamine 2-epimerase family.</text>
</comment>
<dbReference type="GO" id="GO:0005975">
    <property type="term" value="P:carbohydrate metabolic process"/>
    <property type="evidence" value="ECO:0007669"/>
    <property type="project" value="InterPro"/>
</dbReference>
<evidence type="ECO:0000313" key="3">
    <source>
        <dbReference type="EMBL" id="GLR70410.1"/>
    </source>
</evidence>
<evidence type="ECO:0000313" key="4">
    <source>
        <dbReference type="Proteomes" id="UP001156601"/>
    </source>
</evidence>
<dbReference type="InterPro" id="IPR008928">
    <property type="entry name" value="6-hairpin_glycosidase_sf"/>
</dbReference>
<dbReference type="Pfam" id="PF07221">
    <property type="entry name" value="GlcNAc_2-epim"/>
    <property type="match status" value="1"/>
</dbReference>
<dbReference type="InterPro" id="IPR012341">
    <property type="entry name" value="6hp_glycosidase-like_sf"/>
</dbReference>
<dbReference type="RefSeq" id="WP_284216709.1">
    <property type="nucleotide sequence ID" value="NZ_BSOT01000005.1"/>
</dbReference>
<gene>
    <name evidence="3" type="ORF">GCM10007852_13180</name>
</gene>
<dbReference type="GO" id="GO:0016853">
    <property type="term" value="F:isomerase activity"/>
    <property type="evidence" value="ECO:0007669"/>
    <property type="project" value="UniProtKB-KW"/>
</dbReference>
<dbReference type="InterPro" id="IPR010819">
    <property type="entry name" value="AGE/CE"/>
</dbReference>
<keyword evidence="2" id="KW-0413">Isomerase</keyword>
<keyword evidence="4" id="KW-1185">Reference proteome</keyword>
<reference evidence="3" key="1">
    <citation type="journal article" date="2014" name="Int. J. Syst. Evol. Microbiol.">
        <title>Complete genome sequence of Corynebacterium casei LMG S-19264T (=DSM 44701T), isolated from a smear-ripened cheese.</title>
        <authorList>
            <consortium name="US DOE Joint Genome Institute (JGI-PGF)"/>
            <person name="Walter F."/>
            <person name="Albersmeier A."/>
            <person name="Kalinowski J."/>
            <person name="Ruckert C."/>
        </authorList>
    </citation>
    <scope>NUCLEOTIDE SEQUENCE</scope>
    <source>
        <strain evidence="3">NBRC 110023</strain>
    </source>
</reference>
<comment type="caution">
    <text evidence="3">The sequence shown here is derived from an EMBL/GenBank/DDBJ whole genome shotgun (WGS) entry which is preliminary data.</text>
</comment>
<dbReference type="AlphaFoldDB" id="A0AA37SYA5"/>